<evidence type="ECO:0000313" key="1">
    <source>
        <dbReference type="EMBL" id="MDF4024509.1"/>
    </source>
</evidence>
<gene>
    <name evidence="1" type="ORF">P3W24_05995</name>
</gene>
<keyword evidence="2" id="KW-1185">Reference proteome</keyword>
<protein>
    <submittedName>
        <fullName evidence="1">Uncharacterized protein</fullName>
    </submittedName>
</protein>
<accession>A0ABT6B965</accession>
<dbReference type="EMBL" id="JARJJS010000001">
    <property type="protein sequence ID" value="MDF4024509.1"/>
    <property type="molecule type" value="Genomic_DNA"/>
</dbReference>
<dbReference type="RefSeq" id="WP_320551938.1">
    <property type="nucleotide sequence ID" value="NZ_JAQLOK010000005.1"/>
</dbReference>
<proteinExistence type="predicted"/>
<reference evidence="1 2" key="1">
    <citation type="journal article" date="2024" name="Curr. Microbiol.">
        <title>Luteibacter sahnii sp. nov., A Novel Yellow-Colored Xanthomonadin Pigment Producing Probiotic Bacterium from Healthy Rice Seed Microbiome.</title>
        <authorList>
            <person name="Jaiswal G."/>
            <person name="Rana R."/>
            <person name="Nayak P.K."/>
            <person name="Chouhan R."/>
            <person name="Gandhi S.G."/>
            <person name="Patel H.K."/>
            <person name="Patil P.B."/>
        </authorList>
    </citation>
    <scope>NUCLEOTIDE SEQUENCE [LARGE SCALE GENOMIC DNA]</scope>
    <source>
        <strain evidence="1 2">PPL201</strain>
    </source>
</reference>
<name>A0ABT6B965_9GAMM</name>
<sequence length="98" mass="10685">MNAERDIHTLIEEGKGLRDALRSDDLTEARFRAHQIARMALPLNLPDVRNAAVAVIVSLGAEGDRVVTGYIEAVVALSDAIYLHRQSKPPLVADAPRC</sequence>
<comment type="caution">
    <text evidence="1">The sequence shown here is derived from an EMBL/GenBank/DDBJ whole genome shotgun (WGS) entry which is preliminary data.</text>
</comment>
<organism evidence="1 2">
    <name type="scientific">Luteibacter sahnii</name>
    <dbReference type="NCBI Taxonomy" id="3021977"/>
    <lineage>
        <taxon>Bacteria</taxon>
        <taxon>Pseudomonadati</taxon>
        <taxon>Pseudomonadota</taxon>
        <taxon>Gammaproteobacteria</taxon>
        <taxon>Lysobacterales</taxon>
        <taxon>Rhodanobacteraceae</taxon>
        <taxon>Luteibacter</taxon>
    </lineage>
</organism>
<evidence type="ECO:0000313" key="2">
    <source>
        <dbReference type="Proteomes" id="UP001528850"/>
    </source>
</evidence>
<dbReference type="Proteomes" id="UP001528850">
    <property type="component" value="Unassembled WGS sequence"/>
</dbReference>